<accession>A0A2P5DVH7</accession>
<comment type="caution">
    <text evidence="1">The sequence shown here is derived from an EMBL/GenBank/DDBJ whole genome shotgun (WGS) entry which is preliminary data.</text>
</comment>
<proteinExistence type="predicted"/>
<evidence type="ECO:0000313" key="1">
    <source>
        <dbReference type="EMBL" id="PON77280.1"/>
    </source>
</evidence>
<dbReference type="AlphaFoldDB" id="A0A2P5DVH7"/>
<evidence type="ECO:0000313" key="2">
    <source>
        <dbReference type="Proteomes" id="UP000237105"/>
    </source>
</evidence>
<name>A0A2P5DVH7_PARAD</name>
<gene>
    <name evidence="1" type="ORF">PanWU01x14_028990</name>
</gene>
<dbReference type="PANTHER" id="PTHR11439">
    <property type="entry name" value="GAG-POL-RELATED RETROTRANSPOSON"/>
    <property type="match status" value="1"/>
</dbReference>
<protein>
    <submittedName>
        <fullName evidence="1">Uncharacterized protein</fullName>
    </submittedName>
</protein>
<dbReference type="Proteomes" id="UP000237105">
    <property type="component" value="Unassembled WGS sequence"/>
</dbReference>
<keyword evidence="2" id="KW-1185">Reference proteome</keyword>
<dbReference type="PANTHER" id="PTHR11439:SF470">
    <property type="entry name" value="CYSTEINE-RICH RLK (RECEPTOR-LIKE PROTEIN KINASE) 8"/>
    <property type="match status" value="1"/>
</dbReference>
<dbReference type="OrthoDB" id="1163908at2759"/>
<dbReference type="CDD" id="cd09272">
    <property type="entry name" value="RNase_HI_RT_Ty1"/>
    <property type="match status" value="1"/>
</dbReference>
<organism evidence="1 2">
    <name type="scientific">Parasponia andersonii</name>
    <name type="common">Sponia andersonii</name>
    <dbReference type="NCBI Taxonomy" id="3476"/>
    <lineage>
        <taxon>Eukaryota</taxon>
        <taxon>Viridiplantae</taxon>
        <taxon>Streptophyta</taxon>
        <taxon>Embryophyta</taxon>
        <taxon>Tracheophyta</taxon>
        <taxon>Spermatophyta</taxon>
        <taxon>Magnoliopsida</taxon>
        <taxon>eudicotyledons</taxon>
        <taxon>Gunneridae</taxon>
        <taxon>Pentapetalae</taxon>
        <taxon>rosids</taxon>
        <taxon>fabids</taxon>
        <taxon>Rosales</taxon>
        <taxon>Cannabaceae</taxon>
        <taxon>Parasponia</taxon>
    </lineage>
</organism>
<dbReference type="STRING" id="3476.A0A2P5DVH7"/>
<sequence>MLLQIVDLSALLLDQQNEFNGLLHLLVALRSTLMHRCELVKYHGHSLVLRRSTELKLVGLCDADWAIDPDDRRSTSSYCLYFGENLVSWHSKKQHTVSRSSTEAEHRSLANLVAKITWVQSLLTEIRVNLSDTPTVW</sequence>
<reference evidence="2" key="1">
    <citation type="submission" date="2016-06" db="EMBL/GenBank/DDBJ databases">
        <title>Parallel loss of symbiosis genes in relatives of nitrogen-fixing non-legume Parasponia.</title>
        <authorList>
            <person name="Van Velzen R."/>
            <person name="Holmer R."/>
            <person name="Bu F."/>
            <person name="Rutten L."/>
            <person name="Van Zeijl A."/>
            <person name="Liu W."/>
            <person name="Santuari L."/>
            <person name="Cao Q."/>
            <person name="Sharma T."/>
            <person name="Shen D."/>
            <person name="Roswanjaya Y."/>
            <person name="Wardhani T."/>
            <person name="Kalhor M.S."/>
            <person name="Jansen J."/>
            <person name="Van den Hoogen J."/>
            <person name="Gungor B."/>
            <person name="Hartog M."/>
            <person name="Hontelez J."/>
            <person name="Verver J."/>
            <person name="Yang W.-C."/>
            <person name="Schijlen E."/>
            <person name="Repin R."/>
            <person name="Schilthuizen M."/>
            <person name="Schranz E."/>
            <person name="Heidstra R."/>
            <person name="Miyata K."/>
            <person name="Fedorova E."/>
            <person name="Kohlen W."/>
            <person name="Bisseling T."/>
            <person name="Smit S."/>
            <person name="Geurts R."/>
        </authorList>
    </citation>
    <scope>NUCLEOTIDE SEQUENCE [LARGE SCALE GENOMIC DNA]</scope>
    <source>
        <strain evidence="2">cv. WU1-14</strain>
    </source>
</reference>
<dbReference type="EMBL" id="JXTB01000014">
    <property type="protein sequence ID" value="PON77280.1"/>
    <property type="molecule type" value="Genomic_DNA"/>
</dbReference>